<dbReference type="EMBL" id="JASSZA010000014">
    <property type="protein sequence ID" value="KAK2094453.1"/>
    <property type="molecule type" value="Genomic_DNA"/>
</dbReference>
<name>A0ABQ9UBI2_SAGOE</name>
<reference evidence="2 3" key="1">
    <citation type="submission" date="2023-05" db="EMBL/GenBank/DDBJ databases">
        <title>B98-5 Cell Line De Novo Hybrid Assembly: An Optical Mapping Approach.</title>
        <authorList>
            <person name="Kananen K."/>
            <person name="Auerbach J.A."/>
            <person name="Kautto E."/>
            <person name="Blachly J.S."/>
        </authorList>
    </citation>
    <scope>NUCLEOTIDE SEQUENCE [LARGE SCALE GENOMIC DNA]</scope>
    <source>
        <strain evidence="2">B95-8</strain>
        <tissue evidence="2">Cell line</tissue>
    </source>
</reference>
<feature type="compositionally biased region" description="Basic and acidic residues" evidence="1">
    <location>
        <begin position="1"/>
        <end position="19"/>
    </location>
</feature>
<evidence type="ECO:0000256" key="1">
    <source>
        <dbReference type="SAM" id="MobiDB-lite"/>
    </source>
</evidence>
<accession>A0ABQ9UBI2</accession>
<protein>
    <submittedName>
        <fullName evidence="2">Uncharacterized protein</fullName>
    </submittedName>
</protein>
<evidence type="ECO:0000313" key="3">
    <source>
        <dbReference type="Proteomes" id="UP001266305"/>
    </source>
</evidence>
<gene>
    <name evidence="2" type="ORF">P7K49_028191</name>
</gene>
<dbReference type="Proteomes" id="UP001266305">
    <property type="component" value="Unassembled WGS sequence"/>
</dbReference>
<evidence type="ECO:0000313" key="2">
    <source>
        <dbReference type="EMBL" id="KAK2094453.1"/>
    </source>
</evidence>
<comment type="caution">
    <text evidence="2">The sequence shown here is derived from an EMBL/GenBank/DDBJ whole genome shotgun (WGS) entry which is preliminary data.</text>
</comment>
<sequence>MAGGAPEDKNRRGLTRDEEVITNPAPKPTPATSLPQGPEAAAVASMDSTKPKQPLFSTTGRAKLRPGPKVWDVLATHFQPHTTE</sequence>
<keyword evidence="3" id="KW-1185">Reference proteome</keyword>
<proteinExistence type="predicted"/>
<feature type="region of interest" description="Disordered" evidence="1">
    <location>
        <begin position="1"/>
        <end position="63"/>
    </location>
</feature>
<organism evidence="2 3">
    <name type="scientific">Saguinus oedipus</name>
    <name type="common">Cotton-top tamarin</name>
    <name type="synonym">Oedipomidas oedipus</name>
    <dbReference type="NCBI Taxonomy" id="9490"/>
    <lineage>
        <taxon>Eukaryota</taxon>
        <taxon>Metazoa</taxon>
        <taxon>Chordata</taxon>
        <taxon>Craniata</taxon>
        <taxon>Vertebrata</taxon>
        <taxon>Euteleostomi</taxon>
        <taxon>Mammalia</taxon>
        <taxon>Eutheria</taxon>
        <taxon>Euarchontoglires</taxon>
        <taxon>Primates</taxon>
        <taxon>Haplorrhini</taxon>
        <taxon>Platyrrhini</taxon>
        <taxon>Cebidae</taxon>
        <taxon>Callitrichinae</taxon>
        <taxon>Saguinus</taxon>
    </lineage>
</organism>